<keyword evidence="2" id="KW-1185">Reference proteome</keyword>
<evidence type="ECO:0000313" key="1">
    <source>
        <dbReference type="EMBL" id="CRG52304.1"/>
    </source>
</evidence>
<comment type="caution">
    <text evidence="1">The sequence shown here is derived from an EMBL/GenBank/DDBJ whole genome shotgun (WGS) entry which is preliminary data.</text>
</comment>
<dbReference type="EMBL" id="CVMG01000044">
    <property type="protein sequence ID" value="CRG52304.1"/>
    <property type="molecule type" value="Genomic_DNA"/>
</dbReference>
<dbReference type="Proteomes" id="UP000047420">
    <property type="component" value="Unassembled WGS sequence"/>
</dbReference>
<accession>A0ABM9TJT3</accession>
<protein>
    <submittedName>
        <fullName evidence="1">Uncharacterized protein</fullName>
    </submittedName>
</protein>
<reference evidence="1 2" key="1">
    <citation type="submission" date="2015-03" db="EMBL/GenBank/DDBJ databases">
        <authorList>
            <consortium name="Pathogen Informatics"/>
            <person name="Murphy D."/>
        </authorList>
    </citation>
    <scope>NUCLEOTIDE SEQUENCE [LARGE SCALE GENOMIC DNA]</scope>
    <source>
        <strain evidence="1 2">WP-931201</strain>
    </source>
</reference>
<proteinExistence type="predicted"/>
<sequence>MREFFKARMTVLMPIFSTLAGSRTPEPLKAISKTRIVHQLQLIGGITQNGSVLNAST</sequence>
<gene>
    <name evidence="1" type="ORF">ERS008478_03974</name>
</gene>
<evidence type="ECO:0000313" key="2">
    <source>
        <dbReference type="Proteomes" id="UP000047420"/>
    </source>
</evidence>
<organism evidence="1 2">
    <name type="scientific">Yersinia wautersii</name>
    <dbReference type="NCBI Taxonomy" id="1341643"/>
    <lineage>
        <taxon>Bacteria</taxon>
        <taxon>Pseudomonadati</taxon>
        <taxon>Pseudomonadota</taxon>
        <taxon>Gammaproteobacteria</taxon>
        <taxon>Enterobacterales</taxon>
        <taxon>Yersiniaceae</taxon>
        <taxon>Yersinia</taxon>
    </lineage>
</organism>
<name>A0ABM9TJT3_9GAMM</name>